<dbReference type="InterPro" id="IPR027413">
    <property type="entry name" value="GROEL-like_equatorial_sf"/>
</dbReference>
<feature type="binding site" evidence="3">
    <location>
        <position position="413"/>
    </location>
    <ligand>
        <name>ATP</name>
        <dbReference type="ChEBI" id="CHEBI:30616"/>
    </ligand>
</feature>
<name>A0A2M7XZ09_9BACT</name>
<feature type="binding site" evidence="3">
    <location>
        <position position="503"/>
    </location>
    <ligand>
        <name>ATP</name>
        <dbReference type="ChEBI" id="CHEBI:30616"/>
    </ligand>
</feature>
<reference evidence="7" key="1">
    <citation type="submission" date="2017-09" db="EMBL/GenBank/DDBJ databases">
        <title>Depth-based differentiation of microbial function through sediment-hosted aquifers and enrichment of novel symbionts in the deep terrestrial subsurface.</title>
        <authorList>
            <person name="Probst A.J."/>
            <person name="Ladd B."/>
            <person name="Jarett J.K."/>
            <person name="Geller-Mcgrath D.E."/>
            <person name="Sieber C.M.K."/>
            <person name="Emerson J.B."/>
            <person name="Anantharaman K."/>
            <person name="Thomas B.C."/>
            <person name="Malmstrom R."/>
            <person name="Stieglmeier M."/>
            <person name="Klingl A."/>
            <person name="Woyke T."/>
            <person name="Ryan C.M."/>
            <person name="Banfield J.F."/>
        </authorList>
    </citation>
    <scope>NUCLEOTIDE SEQUENCE [LARGE SCALE GENOMIC DNA]</scope>
</reference>
<dbReference type="Pfam" id="PF00118">
    <property type="entry name" value="Cpn60_TCP1"/>
    <property type="match status" value="1"/>
</dbReference>
<evidence type="ECO:0000313" key="7">
    <source>
        <dbReference type="Proteomes" id="UP000229647"/>
    </source>
</evidence>
<dbReference type="GO" id="GO:0051082">
    <property type="term" value="F:unfolded protein binding"/>
    <property type="evidence" value="ECO:0007669"/>
    <property type="project" value="UniProtKB-UniRule"/>
</dbReference>
<keyword evidence="3" id="KW-0547">Nucleotide-binding</keyword>
<evidence type="ECO:0000256" key="2">
    <source>
        <dbReference type="ARBA" id="ARBA00023186"/>
    </source>
</evidence>
<dbReference type="GO" id="GO:0005524">
    <property type="term" value="F:ATP binding"/>
    <property type="evidence" value="ECO:0007669"/>
    <property type="project" value="UniProtKB-UniRule"/>
</dbReference>
<dbReference type="InterPro" id="IPR027409">
    <property type="entry name" value="GroEL-like_apical_dom_sf"/>
</dbReference>
<comment type="caution">
    <text evidence="3">Lacks conserved residue(s) required for the propagation of feature annotation.</text>
</comment>
<dbReference type="SUPFAM" id="SSF52029">
    <property type="entry name" value="GroEL apical domain-like"/>
    <property type="match status" value="1"/>
</dbReference>
<evidence type="ECO:0000256" key="5">
    <source>
        <dbReference type="RuleBase" id="RU000419"/>
    </source>
</evidence>
<keyword evidence="3" id="KW-0413">Isomerase</keyword>
<comment type="function">
    <text evidence="3 5">Together with its co-chaperonin GroES, plays an essential role in assisting protein folding. The GroEL-GroES system forms a nano-cage that allows encapsulation of the non-native substrate proteins and provides a physical environment optimized to promote and accelerate protein folding.</text>
</comment>
<dbReference type="GO" id="GO:0140662">
    <property type="term" value="F:ATP-dependent protein folding chaperone"/>
    <property type="evidence" value="ECO:0007669"/>
    <property type="project" value="InterPro"/>
</dbReference>
<dbReference type="SUPFAM" id="SSF54849">
    <property type="entry name" value="GroEL-intermediate domain like"/>
    <property type="match status" value="1"/>
</dbReference>
<dbReference type="Gene3D" id="3.30.260.10">
    <property type="entry name" value="TCP-1-like chaperonin intermediate domain"/>
    <property type="match status" value="1"/>
</dbReference>
<dbReference type="InterPro" id="IPR001844">
    <property type="entry name" value="Cpn60/GroEL"/>
</dbReference>
<dbReference type="InterPro" id="IPR027410">
    <property type="entry name" value="TCP-1-like_intermed_sf"/>
</dbReference>
<sequence length="555" mass="58923">MAKQIIYGAEARKKLLDGVDKLTKAVATTLGPKGRNIGLERKWGGPSVIHDGVSVAKEIELEDAFENMGAQLVKEAASKTADIAGDGTTTATILTRAIVSQGIKMITAGANPMGMRSGLLKGSAYVVAELKKMAKTITLKDAANVATISAGDAELGNLIAEALKKVGGKDGVVTVEEGKSLETTFDHKEGMQFDRGFASPYFATDSDKMVAEIEDAYILITDKKITAVSDLLPFLEKFVKVSKNLVIIAEEIEGEALATLVVNKLRGTFNALVVKAPGFGDRRKEMLEDIAILTGGTVISEDLGKKLENIEVADCGRADKVKSDKENTSIIGGKGDKKLITARVEKIRREMIESTSDFDREKFQERLAKLSGGVAVINVGAATEVELKDKKERVIDAVAATKAALEEGIVPGGAIALLKVSQEISYTGDPMRSDEQVGYYMLKSALEAPFKQLMENSGVDPGELLSKVKSKTGAKQGMGFDVMSFEFGQEPVMIDMIKAGIIDPLKVVRTAVENAVSVATMVLTTEALIADLPEKNPPAAPMGGGGMPGMGGMGY</sequence>
<dbReference type="EC" id="5.6.1.7" evidence="3"/>
<dbReference type="PANTHER" id="PTHR45633">
    <property type="entry name" value="60 KDA HEAT SHOCK PROTEIN, MITOCHONDRIAL"/>
    <property type="match status" value="1"/>
</dbReference>
<dbReference type="AlphaFoldDB" id="A0A2M7XZ09"/>
<evidence type="ECO:0000313" key="6">
    <source>
        <dbReference type="EMBL" id="PJA55981.1"/>
    </source>
</evidence>
<dbReference type="NCBIfam" id="TIGR02348">
    <property type="entry name" value="GroEL"/>
    <property type="match status" value="1"/>
</dbReference>
<dbReference type="SUPFAM" id="SSF48592">
    <property type="entry name" value="GroEL equatorial domain-like"/>
    <property type="match status" value="1"/>
</dbReference>
<evidence type="ECO:0000256" key="1">
    <source>
        <dbReference type="ARBA" id="ARBA00006607"/>
    </source>
</evidence>
<evidence type="ECO:0000256" key="4">
    <source>
        <dbReference type="RuleBase" id="RU000418"/>
    </source>
</evidence>
<comment type="similarity">
    <text evidence="1 3 4">Belongs to the chaperonin (HSP60) family.</text>
</comment>
<keyword evidence="2 3" id="KW-0143">Chaperone</keyword>
<dbReference type="GO" id="GO:0016853">
    <property type="term" value="F:isomerase activity"/>
    <property type="evidence" value="ECO:0007669"/>
    <property type="project" value="UniProtKB-KW"/>
</dbReference>
<proteinExistence type="inferred from homology"/>
<comment type="subunit">
    <text evidence="3 5">Forms a cylinder of 14 subunits composed of two heptameric rings stacked back-to-back. Interacts with the co-chaperonin GroES.</text>
</comment>
<feature type="binding site" evidence="3">
    <location>
        <begin position="29"/>
        <end position="32"/>
    </location>
    <ligand>
        <name>ATP</name>
        <dbReference type="ChEBI" id="CHEBI:30616"/>
    </ligand>
</feature>
<organism evidence="6 7">
    <name type="scientific">Candidatus Roizmanbacteria bacterium CG_4_9_14_3_um_filter_33_18</name>
    <dbReference type="NCBI Taxonomy" id="1974841"/>
    <lineage>
        <taxon>Bacteria</taxon>
        <taxon>Candidatus Roizmaniibacteriota</taxon>
    </lineage>
</organism>
<dbReference type="EMBL" id="PFWL01000029">
    <property type="protein sequence ID" value="PJA55981.1"/>
    <property type="molecule type" value="Genomic_DNA"/>
</dbReference>
<dbReference type="PRINTS" id="PR00298">
    <property type="entry name" value="CHAPERONIN60"/>
</dbReference>
<feature type="binding site" evidence="3">
    <location>
        <begin position="86"/>
        <end position="90"/>
    </location>
    <ligand>
        <name>ATP</name>
        <dbReference type="ChEBI" id="CHEBI:30616"/>
    </ligand>
</feature>
<dbReference type="NCBIfam" id="NF009488">
    <property type="entry name" value="PRK12850.1"/>
    <property type="match status" value="1"/>
</dbReference>
<comment type="subcellular location">
    <subcellularLocation>
        <location evidence="3">Cytoplasm</location>
    </subcellularLocation>
</comment>
<dbReference type="Proteomes" id="UP000229647">
    <property type="component" value="Unassembled WGS sequence"/>
</dbReference>
<dbReference type="CDD" id="cd03344">
    <property type="entry name" value="GroEL"/>
    <property type="match status" value="1"/>
</dbReference>
<keyword evidence="3" id="KW-0963">Cytoplasm</keyword>
<dbReference type="NCBIfam" id="NF000592">
    <property type="entry name" value="PRK00013.1"/>
    <property type="match status" value="1"/>
</dbReference>
<dbReference type="HAMAP" id="MF_00600">
    <property type="entry name" value="CH60"/>
    <property type="match status" value="1"/>
</dbReference>
<dbReference type="NCBIfam" id="NF009487">
    <property type="entry name" value="PRK12849.1"/>
    <property type="match status" value="1"/>
</dbReference>
<dbReference type="GO" id="GO:0042026">
    <property type="term" value="P:protein refolding"/>
    <property type="evidence" value="ECO:0007669"/>
    <property type="project" value="UniProtKB-UniRule"/>
</dbReference>
<dbReference type="NCBIfam" id="NF009489">
    <property type="entry name" value="PRK12851.1"/>
    <property type="match status" value="1"/>
</dbReference>
<keyword evidence="3" id="KW-0067">ATP-binding</keyword>
<dbReference type="FunFam" id="3.50.7.10:FF:000001">
    <property type="entry name" value="60 kDa chaperonin"/>
    <property type="match status" value="1"/>
</dbReference>
<dbReference type="GO" id="GO:0005737">
    <property type="term" value="C:cytoplasm"/>
    <property type="evidence" value="ECO:0007669"/>
    <property type="project" value="UniProtKB-SubCell"/>
</dbReference>
<dbReference type="Gene3D" id="1.10.560.10">
    <property type="entry name" value="GroEL-like equatorial domain"/>
    <property type="match status" value="1"/>
</dbReference>
<protein>
    <recommendedName>
        <fullName evidence="3">Chaperonin GroEL</fullName>
        <ecNumber evidence="3">5.6.1.7</ecNumber>
    </recommendedName>
    <alternativeName>
        <fullName evidence="3">60 kDa chaperonin</fullName>
    </alternativeName>
    <alternativeName>
        <fullName evidence="3">Chaperonin-60</fullName>
        <shortName evidence="3">Cpn60</shortName>
    </alternativeName>
</protein>
<dbReference type="Gene3D" id="3.50.7.10">
    <property type="entry name" value="GroEL"/>
    <property type="match status" value="1"/>
</dbReference>
<dbReference type="InterPro" id="IPR002423">
    <property type="entry name" value="Cpn60/GroEL/TCP-1"/>
</dbReference>
<comment type="caution">
    <text evidence="6">The sequence shown here is derived from an EMBL/GenBank/DDBJ whole genome shotgun (WGS) entry which is preliminary data.</text>
</comment>
<gene>
    <name evidence="3 6" type="primary">groL</name>
    <name evidence="3" type="synonym">groEL</name>
    <name evidence="6" type="ORF">CO165_00680</name>
</gene>
<evidence type="ECO:0000256" key="3">
    <source>
        <dbReference type="HAMAP-Rule" id="MF_00600"/>
    </source>
</evidence>
<accession>A0A2M7XZ09</accession>